<sequence length="328" mass="36675">MSVVVSLTFSQGRRDKLVSLRNGFTYIANLFTLLVAIAFILTIDDQILTFRLLAYTLTFIGLFTSALFIFFVPEVRLTALAIAYDKAYKKANGMKDDIKEERPSRATISEDVTSWTQWLTNGAFYIHGVVYMFARMAVNVTMTLTPFYLIHVLDFEQKENEPVPPEIATVPLASYTMSMLFSLFGYGRLVKAFGNRLIPLLIGVIITCGASVPFIFMKPSFSWLVYFAASFQGIGLSIMLNIATSLISDVIGDDDTSSAFVYGTYSLFDKFFSGALLVIIGNTVIEDKDWLIWLSSMLPIIGGIMTYLFAFLGQKLYADKLRGVSIQK</sequence>
<feature type="transmembrane region" description="Helical" evidence="2">
    <location>
        <begin position="197"/>
        <end position="217"/>
    </location>
</feature>
<dbReference type="GO" id="GO:0005886">
    <property type="term" value="C:plasma membrane"/>
    <property type="evidence" value="ECO:0007669"/>
    <property type="project" value="TreeGrafter"/>
</dbReference>
<feature type="transmembrane region" description="Helical" evidence="2">
    <location>
        <begin position="290"/>
        <end position="312"/>
    </location>
</feature>
<accession>A0A7S3JHT4</accession>
<keyword evidence="2" id="KW-1133">Transmembrane helix</keyword>
<dbReference type="InterPro" id="IPR036259">
    <property type="entry name" value="MFS_trans_sf"/>
</dbReference>
<protein>
    <recommendedName>
        <fullName evidence="4">Major facilitator superfamily (MFS) profile domain-containing protein</fullName>
    </recommendedName>
</protein>
<dbReference type="GO" id="GO:0008643">
    <property type="term" value="P:carbohydrate transport"/>
    <property type="evidence" value="ECO:0007669"/>
    <property type="project" value="InterPro"/>
</dbReference>
<evidence type="ECO:0000313" key="3">
    <source>
        <dbReference type="EMBL" id="CAE0355315.1"/>
    </source>
</evidence>
<dbReference type="EMBL" id="HBII01034286">
    <property type="protein sequence ID" value="CAE0355315.1"/>
    <property type="molecule type" value="Transcribed_RNA"/>
</dbReference>
<dbReference type="Pfam" id="PF07690">
    <property type="entry name" value="MFS_1"/>
    <property type="match status" value="1"/>
</dbReference>
<comment type="similarity">
    <text evidence="1">Belongs to the major facilitator superfamily.</text>
</comment>
<dbReference type="InterPro" id="IPR011701">
    <property type="entry name" value="MFS"/>
</dbReference>
<dbReference type="SUPFAM" id="SSF103473">
    <property type="entry name" value="MFS general substrate transporter"/>
    <property type="match status" value="1"/>
</dbReference>
<keyword evidence="2" id="KW-0472">Membrane</keyword>
<dbReference type="PANTHER" id="PTHR11328">
    <property type="entry name" value="MAJOR FACILITATOR SUPERFAMILY DOMAIN-CONTAINING PROTEIN"/>
    <property type="match status" value="1"/>
</dbReference>
<evidence type="ECO:0000256" key="1">
    <source>
        <dbReference type="ARBA" id="ARBA00008335"/>
    </source>
</evidence>
<keyword evidence="2" id="KW-0812">Transmembrane</keyword>
<feature type="transmembrane region" description="Helical" evidence="2">
    <location>
        <begin position="259"/>
        <end position="284"/>
    </location>
</feature>
<dbReference type="PANTHER" id="PTHR11328:SF28">
    <property type="entry name" value="MAJOR FACILITATOR SUPERFAMILY DOMAIN-CONTAINING PROTEIN 12"/>
    <property type="match status" value="1"/>
</dbReference>
<evidence type="ECO:0008006" key="4">
    <source>
        <dbReference type="Google" id="ProtNLM"/>
    </source>
</evidence>
<name>A0A7S3JHT4_9SPIT</name>
<gene>
    <name evidence="3" type="ORF">EHAR0213_LOCUS14232</name>
</gene>
<feature type="transmembrane region" description="Helical" evidence="2">
    <location>
        <begin position="170"/>
        <end position="190"/>
    </location>
</feature>
<feature type="transmembrane region" description="Helical" evidence="2">
    <location>
        <begin position="124"/>
        <end position="150"/>
    </location>
</feature>
<dbReference type="Gene3D" id="1.20.1250.20">
    <property type="entry name" value="MFS general substrate transporter like domains"/>
    <property type="match status" value="1"/>
</dbReference>
<dbReference type="InterPro" id="IPR039672">
    <property type="entry name" value="MFS_2"/>
</dbReference>
<evidence type="ECO:0000256" key="2">
    <source>
        <dbReference type="SAM" id="Phobius"/>
    </source>
</evidence>
<dbReference type="GO" id="GO:0015293">
    <property type="term" value="F:symporter activity"/>
    <property type="evidence" value="ECO:0007669"/>
    <property type="project" value="InterPro"/>
</dbReference>
<proteinExistence type="inferred from homology"/>
<feature type="transmembrane region" description="Helical" evidence="2">
    <location>
        <begin position="223"/>
        <end position="247"/>
    </location>
</feature>
<feature type="transmembrane region" description="Helical" evidence="2">
    <location>
        <begin position="23"/>
        <end position="43"/>
    </location>
</feature>
<organism evidence="3">
    <name type="scientific">Euplotes harpa</name>
    <dbReference type="NCBI Taxonomy" id="151035"/>
    <lineage>
        <taxon>Eukaryota</taxon>
        <taxon>Sar</taxon>
        <taxon>Alveolata</taxon>
        <taxon>Ciliophora</taxon>
        <taxon>Intramacronucleata</taxon>
        <taxon>Spirotrichea</taxon>
        <taxon>Hypotrichia</taxon>
        <taxon>Euplotida</taxon>
        <taxon>Euplotidae</taxon>
        <taxon>Euplotes</taxon>
    </lineage>
</organism>
<feature type="transmembrane region" description="Helical" evidence="2">
    <location>
        <begin position="49"/>
        <end position="72"/>
    </location>
</feature>
<dbReference type="AlphaFoldDB" id="A0A7S3JHT4"/>
<reference evidence="3" key="1">
    <citation type="submission" date="2021-01" db="EMBL/GenBank/DDBJ databases">
        <authorList>
            <person name="Corre E."/>
            <person name="Pelletier E."/>
            <person name="Niang G."/>
            <person name="Scheremetjew M."/>
            <person name="Finn R."/>
            <person name="Kale V."/>
            <person name="Holt S."/>
            <person name="Cochrane G."/>
            <person name="Meng A."/>
            <person name="Brown T."/>
            <person name="Cohen L."/>
        </authorList>
    </citation>
    <scope>NUCLEOTIDE SEQUENCE</scope>
    <source>
        <strain evidence="3">FSP1.4</strain>
    </source>
</reference>